<dbReference type="Gene3D" id="2.40.480.10">
    <property type="entry name" value="Allene oxide cyclase-like"/>
    <property type="match status" value="1"/>
</dbReference>
<evidence type="ECO:0000256" key="8">
    <source>
        <dbReference type="ARBA" id="ARBA00049891"/>
    </source>
</evidence>
<dbReference type="GO" id="GO:0046423">
    <property type="term" value="F:allene-oxide cyclase activity"/>
    <property type="evidence" value="ECO:0007669"/>
    <property type="project" value="UniProtKB-EC"/>
</dbReference>
<keyword evidence="5" id="KW-0934">Plastid</keyword>
<dbReference type="PANTHER" id="PTHR31843">
    <property type="entry name" value="ALLENE OXIDE CYCLASE 4, CHLOROPLASTIC"/>
    <property type="match status" value="1"/>
</dbReference>
<accession>A0AAV2C8T7</accession>
<evidence type="ECO:0000256" key="3">
    <source>
        <dbReference type="ARBA" id="ARBA00012209"/>
    </source>
</evidence>
<evidence type="ECO:0000256" key="1">
    <source>
        <dbReference type="ARBA" id="ARBA00004229"/>
    </source>
</evidence>
<evidence type="ECO:0000313" key="10">
    <source>
        <dbReference type="Proteomes" id="UP001497516"/>
    </source>
</evidence>
<protein>
    <recommendedName>
        <fullName evidence="3">allene-oxide cyclase</fullName>
        <ecNumber evidence="3">5.3.99.6</ecNumber>
    </recommendedName>
</protein>
<dbReference type="SUPFAM" id="SSF141493">
    <property type="entry name" value="Allene oxide cyclase-like"/>
    <property type="match status" value="1"/>
</dbReference>
<comment type="catalytic activity">
    <reaction evidence="8">
        <text>(9Z,13S,15Z)-12,13-epoxyoctadeca-9,11,15-trienoate = (9S,13S,15Z)-12-oxophyto-10,15-dienoate</text>
        <dbReference type="Rhea" id="RHEA:22592"/>
        <dbReference type="ChEBI" id="CHEBI:36438"/>
        <dbReference type="ChEBI" id="CHEBI:57411"/>
        <dbReference type="EC" id="5.3.99.6"/>
    </reaction>
</comment>
<keyword evidence="10" id="KW-1185">Reference proteome</keyword>
<dbReference type="InterPro" id="IPR009410">
    <property type="entry name" value="Allene_ox_cyc"/>
</dbReference>
<keyword evidence="4" id="KW-0150">Chloroplast</keyword>
<name>A0AAV2C8T7_9ROSI</name>
<comment type="subcellular location">
    <subcellularLocation>
        <location evidence="1">Plastid</location>
        <location evidence="1">Chloroplast</location>
    </subcellularLocation>
</comment>
<dbReference type="Pfam" id="PF06351">
    <property type="entry name" value="Allene_ox_cyc"/>
    <property type="match status" value="1"/>
</dbReference>
<dbReference type="EC" id="5.3.99.6" evidence="3"/>
<organism evidence="9 10">
    <name type="scientific">Linum trigynum</name>
    <dbReference type="NCBI Taxonomy" id="586398"/>
    <lineage>
        <taxon>Eukaryota</taxon>
        <taxon>Viridiplantae</taxon>
        <taxon>Streptophyta</taxon>
        <taxon>Embryophyta</taxon>
        <taxon>Tracheophyta</taxon>
        <taxon>Spermatophyta</taxon>
        <taxon>Magnoliopsida</taxon>
        <taxon>eudicotyledons</taxon>
        <taxon>Gunneridae</taxon>
        <taxon>Pentapetalae</taxon>
        <taxon>rosids</taxon>
        <taxon>fabids</taxon>
        <taxon>Malpighiales</taxon>
        <taxon>Linaceae</taxon>
        <taxon>Linum</taxon>
    </lineage>
</organism>
<keyword evidence="6" id="KW-0809">Transit peptide</keyword>
<dbReference type="PANTHER" id="PTHR31843:SF11">
    <property type="entry name" value="ALLENE OXIDE CYCLASE 4, CHLOROPLASTIC"/>
    <property type="match status" value="1"/>
</dbReference>
<dbReference type="InterPro" id="IPR034871">
    <property type="entry name" value="Allene_oxi_cyc_sf"/>
</dbReference>
<evidence type="ECO:0000256" key="4">
    <source>
        <dbReference type="ARBA" id="ARBA00022528"/>
    </source>
</evidence>
<evidence type="ECO:0000256" key="2">
    <source>
        <dbReference type="ARBA" id="ARBA00007982"/>
    </source>
</evidence>
<reference evidence="9 10" key="1">
    <citation type="submission" date="2024-04" db="EMBL/GenBank/DDBJ databases">
        <authorList>
            <person name="Fracassetti M."/>
        </authorList>
    </citation>
    <scope>NUCLEOTIDE SEQUENCE [LARGE SCALE GENOMIC DNA]</scope>
</reference>
<evidence type="ECO:0000313" key="9">
    <source>
        <dbReference type="EMBL" id="CAL1352586.1"/>
    </source>
</evidence>
<sequence length="134" mass="15044">MSGICLLIQHKPEMKGDRYEAIYRFYFGDYGNIAVEGPYLTYEDNFLVVTGFSEIFEGAYDQVKLQPLIFTFKLFYTFYLKSRGRKLGEGGGSHALLVDDDECKGGGSLQANWVEAEVRRGAGSGRWGREGSSK</sequence>
<gene>
    <name evidence="9" type="ORF">LTRI10_LOCUS546</name>
</gene>
<dbReference type="GO" id="GO:0009507">
    <property type="term" value="C:chloroplast"/>
    <property type="evidence" value="ECO:0007669"/>
    <property type="project" value="UniProtKB-SubCell"/>
</dbReference>
<keyword evidence="7" id="KW-0413">Isomerase</keyword>
<comment type="similarity">
    <text evidence="2">Belongs to the allene oxide cyclase family.</text>
</comment>
<dbReference type="EMBL" id="OZ034813">
    <property type="protein sequence ID" value="CAL1352586.1"/>
    <property type="molecule type" value="Genomic_DNA"/>
</dbReference>
<dbReference type="GO" id="GO:0009695">
    <property type="term" value="P:jasmonic acid biosynthetic process"/>
    <property type="evidence" value="ECO:0007669"/>
    <property type="project" value="InterPro"/>
</dbReference>
<dbReference type="Proteomes" id="UP001497516">
    <property type="component" value="Chromosome 1"/>
</dbReference>
<evidence type="ECO:0000256" key="5">
    <source>
        <dbReference type="ARBA" id="ARBA00022640"/>
    </source>
</evidence>
<dbReference type="AlphaFoldDB" id="A0AAV2C8T7"/>
<dbReference type="InterPro" id="IPR044859">
    <property type="entry name" value="Allene_oxi_cyc_Dirigent"/>
</dbReference>
<evidence type="ECO:0000256" key="6">
    <source>
        <dbReference type="ARBA" id="ARBA00022946"/>
    </source>
</evidence>
<proteinExistence type="inferred from homology"/>
<evidence type="ECO:0000256" key="7">
    <source>
        <dbReference type="ARBA" id="ARBA00023235"/>
    </source>
</evidence>